<accession>A0A8J2L8N4</accession>
<dbReference type="PANTHER" id="PTHR46517:SF1">
    <property type="entry name" value="FRUCTOSE-2,6-BISPHOSPHATASE TIGAR"/>
    <property type="match status" value="1"/>
</dbReference>
<dbReference type="GO" id="GO:0004331">
    <property type="term" value="F:fructose-2,6-bisphosphate 2-phosphatase activity"/>
    <property type="evidence" value="ECO:0007669"/>
    <property type="project" value="TreeGrafter"/>
</dbReference>
<keyword evidence="3" id="KW-1185">Reference proteome</keyword>
<gene>
    <name evidence="2" type="ORF">AFUS01_LOCUS28334</name>
</gene>
<dbReference type="GO" id="GO:0043456">
    <property type="term" value="P:regulation of pentose-phosphate shunt"/>
    <property type="evidence" value="ECO:0007669"/>
    <property type="project" value="TreeGrafter"/>
</dbReference>
<dbReference type="InterPro" id="IPR051695">
    <property type="entry name" value="Phosphoglycerate_Mutase"/>
</dbReference>
<dbReference type="EMBL" id="CAJVCH010403426">
    <property type="protein sequence ID" value="CAG7817788.1"/>
    <property type="molecule type" value="Genomic_DNA"/>
</dbReference>
<comment type="caution">
    <text evidence="2">The sequence shown here is derived from an EMBL/GenBank/DDBJ whole genome shotgun (WGS) entry which is preliminary data.</text>
</comment>
<reference evidence="2" key="1">
    <citation type="submission" date="2021-06" db="EMBL/GenBank/DDBJ databases">
        <authorList>
            <person name="Hodson N. C."/>
            <person name="Mongue J. A."/>
            <person name="Jaron S. K."/>
        </authorList>
    </citation>
    <scope>NUCLEOTIDE SEQUENCE</scope>
</reference>
<dbReference type="OrthoDB" id="354304at2759"/>
<dbReference type="CDD" id="cd07067">
    <property type="entry name" value="HP_PGM_like"/>
    <property type="match status" value="1"/>
</dbReference>
<dbReference type="Proteomes" id="UP000708208">
    <property type="component" value="Unassembled WGS sequence"/>
</dbReference>
<sequence length="246" mass="28201">MSHIYFVRHGESIGNQLLDNLSPDENILSERGRLQANKLGIHLRNVTFTHVFASPYVRAVSTAQHILSESKATYSDDIIVVDPDIRERNLGIYEQKTTTELAQALLKSGGDYLDWTPEGGETRLDVERRLESFLQKIGMILDSGLESKTILVVTHSVVMVHLWHYLLRCDRKYRFKNWKPEFMKVCKNTSYFLLAVEKLQDETQPRELEVVVAHGNDHLKTLQQDVFSDLVKGDKSLKSVANCMQQ</sequence>
<dbReference type="AlphaFoldDB" id="A0A8J2L8N4"/>
<evidence type="ECO:0008006" key="4">
    <source>
        <dbReference type="Google" id="ProtNLM"/>
    </source>
</evidence>
<dbReference type="PANTHER" id="PTHR46517">
    <property type="entry name" value="FRUCTOSE-2,6-BISPHOSPHATASE TIGAR"/>
    <property type="match status" value="1"/>
</dbReference>
<dbReference type="Pfam" id="PF00300">
    <property type="entry name" value="His_Phos_1"/>
    <property type="match status" value="1"/>
</dbReference>
<dbReference type="GO" id="GO:0005829">
    <property type="term" value="C:cytosol"/>
    <property type="evidence" value="ECO:0007669"/>
    <property type="project" value="TreeGrafter"/>
</dbReference>
<organism evidence="2 3">
    <name type="scientific">Allacma fusca</name>
    <dbReference type="NCBI Taxonomy" id="39272"/>
    <lineage>
        <taxon>Eukaryota</taxon>
        <taxon>Metazoa</taxon>
        <taxon>Ecdysozoa</taxon>
        <taxon>Arthropoda</taxon>
        <taxon>Hexapoda</taxon>
        <taxon>Collembola</taxon>
        <taxon>Symphypleona</taxon>
        <taxon>Sminthuridae</taxon>
        <taxon>Allacma</taxon>
    </lineage>
</organism>
<proteinExistence type="predicted"/>
<evidence type="ECO:0000256" key="1">
    <source>
        <dbReference type="ARBA" id="ARBA00022801"/>
    </source>
</evidence>
<dbReference type="SMART" id="SM00855">
    <property type="entry name" value="PGAM"/>
    <property type="match status" value="1"/>
</dbReference>
<keyword evidence="1" id="KW-0378">Hydrolase</keyword>
<dbReference type="InterPro" id="IPR013078">
    <property type="entry name" value="His_Pase_superF_clade-1"/>
</dbReference>
<dbReference type="GO" id="GO:0045820">
    <property type="term" value="P:negative regulation of glycolytic process"/>
    <property type="evidence" value="ECO:0007669"/>
    <property type="project" value="TreeGrafter"/>
</dbReference>
<evidence type="ECO:0000313" key="2">
    <source>
        <dbReference type="EMBL" id="CAG7817788.1"/>
    </source>
</evidence>
<name>A0A8J2L8N4_9HEXA</name>
<evidence type="ECO:0000313" key="3">
    <source>
        <dbReference type="Proteomes" id="UP000708208"/>
    </source>
</evidence>
<protein>
    <recommendedName>
        <fullName evidence="4">Phosphoglycerate mutase</fullName>
    </recommendedName>
</protein>